<protein>
    <submittedName>
        <fullName evidence="2">DUF5597 domain-containing protein</fullName>
    </submittedName>
</protein>
<evidence type="ECO:0000313" key="3">
    <source>
        <dbReference type="Proteomes" id="UP000716322"/>
    </source>
</evidence>
<name>A0ABX0PMB9_9BURK</name>
<feature type="domain" description="DUF5597" evidence="1">
    <location>
        <begin position="96"/>
        <end position="230"/>
    </location>
</feature>
<reference evidence="2 3" key="1">
    <citation type="submission" date="2020-03" db="EMBL/GenBank/DDBJ databases">
        <title>Genome sequence of strain Massilia sp. TW-1.</title>
        <authorList>
            <person name="Chaudhary D.K."/>
        </authorList>
    </citation>
    <scope>NUCLEOTIDE SEQUENCE [LARGE SCALE GENOMIC DNA]</scope>
    <source>
        <strain evidence="2 3">TW-1</strain>
    </source>
</reference>
<dbReference type="Gene3D" id="2.60.220.20">
    <property type="entry name" value="putative beta-Galactosidase from caulobacter crescentus"/>
    <property type="match status" value="1"/>
</dbReference>
<dbReference type="InterPro" id="IPR040719">
    <property type="entry name" value="DUF5597"/>
</dbReference>
<dbReference type="Pfam" id="PF18120">
    <property type="entry name" value="DUF5597"/>
    <property type="match status" value="1"/>
</dbReference>
<keyword evidence="3" id="KW-1185">Reference proteome</keyword>
<proteinExistence type="predicted"/>
<evidence type="ECO:0000313" key="2">
    <source>
        <dbReference type="EMBL" id="NIA57962.1"/>
    </source>
</evidence>
<gene>
    <name evidence="2" type="ORF">HAV22_30480</name>
</gene>
<sequence>MAPPPVCSAAGRGTARCRSSPSVLSCGADKADVARRSSVPVGVLHHSLQESPLSRPPSQGRAAFFPYKRNRFMKNIGHAAALPPVTAKVRLAIGALEAIAKVFAAFRPMERLWASWAFDDRKPQAIAPKNWKATASYRLWQLGDEQWLATIKEKPPGTETPSGGVAVAQIADNEFIVVGQHARVKFDGAGTNADKPSTYGRVEEGHFDSAGRWVMERNWNGDQVDSGLNLTGRPVVLKVRMGTY</sequence>
<comment type="caution">
    <text evidence="2">The sequence shown here is derived from an EMBL/GenBank/DDBJ whole genome shotgun (WGS) entry which is preliminary data.</text>
</comment>
<dbReference type="EMBL" id="JAAQOM010000033">
    <property type="protein sequence ID" value="NIA57962.1"/>
    <property type="molecule type" value="Genomic_DNA"/>
</dbReference>
<accession>A0ABX0PMB9</accession>
<organism evidence="2 3">
    <name type="scientific">Telluria antibiotica</name>
    <dbReference type="NCBI Taxonomy" id="2717319"/>
    <lineage>
        <taxon>Bacteria</taxon>
        <taxon>Pseudomonadati</taxon>
        <taxon>Pseudomonadota</taxon>
        <taxon>Betaproteobacteria</taxon>
        <taxon>Burkholderiales</taxon>
        <taxon>Oxalobacteraceae</taxon>
        <taxon>Telluria group</taxon>
        <taxon>Telluria</taxon>
    </lineage>
</organism>
<evidence type="ECO:0000259" key="1">
    <source>
        <dbReference type="Pfam" id="PF18120"/>
    </source>
</evidence>
<dbReference type="Proteomes" id="UP000716322">
    <property type="component" value="Unassembled WGS sequence"/>
</dbReference>